<comment type="caution">
    <text evidence="4">The sequence shown here is derived from an EMBL/GenBank/DDBJ whole genome shotgun (WGS) entry which is preliminary data.</text>
</comment>
<dbReference type="OrthoDB" id="10058185at2759"/>
<comment type="similarity">
    <text evidence="1">Belongs to the 3-beta-HSD family.</text>
</comment>
<accession>A0A427YLV7</accession>
<dbReference type="InterPro" id="IPR050177">
    <property type="entry name" value="Lipid_A_modif_metabolic_enz"/>
</dbReference>
<evidence type="ECO:0000313" key="5">
    <source>
        <dbReference type="Proteomes" id="UP000279259"/>
    </source>
</evidence>
<protein>
    <submittedName>
        <fullName evidence="4">Erg26, C-3 sterol dehydrogenase</fullName>
    </submittedName>
</protein>
<dbReference type="Proteomes" id="UP000279259">
    <property type="component" value="Unassembled WGS sequence"/>
</dbReference>
<dbReference type="InterPro" id="IPR036291">
    <property type="entry name" value="NAD(P)-bd_dom_sf"/>
</dbReference>
<name>A0A427YLV7_9TREE</name>
<evidence type="ECO:0000256" key="1">
    <source>
        <dbReference type="ARBA" id="ARBA00009219"/>
    </source>
</evidence>
<keyword evidence="5" id="KW-1185">Reference proteome</keyword>
<evidence type="ECO:0000256" key="2">
    <source>
        <dbReference type="ARBA" id="ARBA00023002"/>
    </source>
</evidence>
<dbReference type="GO" id="GO:0016616">
    <property type="term" value="F:oxidoreductase activity, acting on the CH-OH group of donors, NAD or NADP as acceptor"/>
    <property type="evidence" value="ECO:0007669"/>
    <property type="project" value="InterPro"/>
</dbReference>
<evidence type="ECO:0000259" key="3">
    <source>
        <dbReference type="Pfam" id="PF01073"/>
    </source>
</evidence>
<dbReference type="GO" id="GO:0006694">
    <property type="term" value="P:steroid biosynthetic process"/>
    <property type="evidence" value="ECO:0007669"/>
    <property type="project" value="InterPro"/>
</dbReference>
<gene>
    <name evidence="4" type="primary">ERG26</name>
    <name evidence="4" type="ORF">EHS25_008521</name>
</gene>
<dbReference type="EMBL" id="RSCD01000006">
    <property type="protein sequence ID" value="RSH92108.1"/>
    <property type="molecule type" value="Genomic_DNA"/>
</dbReference>
<dbReference type="FunFam" id="3.40.50.720:FF:000944">
    <property type="entry name" value="Sterol-4alpha-carboxylate 3-dehydrogenase (Decarboxylating)"/>
    <property type="match status" value="1"/>
</dbReference>
<sequence>MPGSESYLVVGGCGFLGRHIVEQLLARGETQVSVFDIVQRHFDSNVTFYIGDIAKPEDVTNALKKSNATAVIHTASPAHGGKPEIYELVNVTGTRNIIDCCLDLGVKKLVYTSSAGVIYDGAMDIVSVDERLPYPTKPLDAYNRTKAEAEKMVLDANSEELATCALRPAGIFGPGDRQMINGFYQVIQNNQTRFQIGDNLNVYDFTYVGNVAYAHLLAVDKLDQRYPYMSFREPIASIDMSLGAHRVPTSDAHPLGPNASPSEADRLAAQRFASGQFEEADQRPVLRNRMDQFGPQANLEDDEEGYPIAGQAFFITNGEPIYFWDFARAIWSQFGHTPPYIIAIPVAIGLILATLAEAFSKLTGKEPGFTRFRVAIATQQKYHDIEKARRLLGYEPQVGLADGLKKWTEWYKGELEKQRGTETEKTK</sequence>
<dbReference type="AlphaFoldDB" id="A0A427YLV7"/>
<reference evidence="4 5" key="1">
    <citation type="submission" date="2018-11" db="EMBL/GenBank/DDBJ databases">
        <title>Genome sequence of Saitozyma podzolica DSM 27192.</title>
        <authorList>
            <person name="Aliyu H."/>
            <person name="Gorte O."/>
            <person name="Ochsenreither K."/>
        </authorList>
    </citation>
    <scope>NUCLEOTIDE SEQUENCE [LARGE SCALE GENOMIC DNA]</scope>
    <source>
        <strain evidence="4 5">DSM 27192</strain>
    </source>
</reference>
<dbReference type="InterPro" id="IPR002225">
    <property type="entry name" value="3Beta_OHSteriod_DH/Estase"/>
</dbReference>
<feature type="domain" description="3-beta hydroxysteroid dehydrogenase/isomerase" evidence="3">
    <location>
        <begin position="298"/>
        <end position="345"/>
    </location>
</feature>
<keyword evidence="2" id="KW-0560">Oxidoreductase</keyword>
<dbReference type="PANTHER" id="PTHR43245:SF51">
    <property type="entry name" value="SHORT CHAIN DEHYDROGENASE_REDUCTASE FAMILY 42E, MEMBER 2"/>
    <property type="match status" value="1"/>
</dbReference>
<dbReference type="STRING" id="1890683.A0A427YLV7"/>
<evidence type="ECO:0000313" key="4">
    <source>
        <dbReference type="EMBL" id="RSH92108.1"/>
    </source>
</evidence>
<organism evidence="4 5">
    <name type="scientific">Saitozyma podzolica</name>
    <dbReference type="NCBI Taxonomy" id="1890683"/>
    <lineage>
        <taxon>Eukaryota</taxon>
        <taxon>Fungi</taxon>
        <taxon>Dikarya</taxon>
        <taxon>Basidiomycota</taxon>
        <taxon>Agaricomycotina</taxon>
        <taxon>Tremellomycetes</taxon>
        <taxon>Tremellales</taxon>
        <taxon>Trimorphomycetaceae</taxon>
        <taxon>Saitozyma</taxon>
    </lineage>
</organism>
<feature type="domain" description="3-beta hydroxysteroid dehydrogenase/isomerase" evidence="3">
    <location>
        <begin position="8"/>
        <end position="225"/>
    </location>
</feature>
<dbReference type="SUPFAM" id="SSF51735">
    <property type="entry name" value="NAD(P)-binding Rossmann-fold domains"/>
    <property type="match status" value="1"/>
</dbReference>
<dbReference type="Gene3D" id="3.40.50.720">
    <property type="entry name" value="NAD(P)-binding Rossmann-like Domain"/>
    <property type="match status" value="2"/>
</dbReference>
<proteinExistence type="inferred from homology"/>
<dbReference type="Pfam" id="PF01073">
    <property type="entry name" value="3Beta_HSD"/>
    <property type="match status" value="2"/>
</dbReference>
<dbReference type="PANTHER" id="PTHR43245">
    <property type="entry name" value="BIFUNCTIONAL POLYMYXIN RESISTANCE PROTEIN ARNA"/>
    <property type="match status" value="1"/>
</dbReference>